<evidence type="ECO:0000256" key="1">
    <source>
        <dbReference type="ARBA" id="ARBA00022553"/>
    </source>
</evidence>
<dbReference type="SUPFAM" id="SSF52172">
    <property type="entry name" value="CheY-like"/>
    <property type="match status" value="1"/>
</dbReference>
<dbReference type="PANTHER" id="PTHR43214">
    <property type="entry name" value="TWO-COMPONENT RESPONSE REGULATOR"/>
    <property type="match status" value="1"/>
</dbReference>
<dbReference type="PRINTS" id="PR00038">
    <property type="entry name" value="HTHLUXR"/>
</dbReference>
<dbReference type="InterPro" id="IPR058245">
    <property type="entry name" value="NreC/VraR/RcsB-like_REC"/>
</dbReference>
<evidence type="ECO:0000313" key="7">
    <source>
        <dbReference type="EMBL" id="KUG23207.1"/>
    </source>
</evidence>
<keyword evidence="1" id="KW-0597">Phosphoprotein</keyword>
<dbReference type="InterPro" id="IPR011006">
    <property type="entry name" value="CheY-like_superfamily"/>
</dbReference>
<dbReference type="Gene3D" id="3.40.50.2300">
    <property type="match status" value="1"/>
</dbReference>
<name>A0A0W8FQN4_9ZZZZ</name>
<dbReference type="GO" id="GO:0006355">
    <property type="term" value="P:regulation of DNA-templated transcription"/>
    <property type="evidence" value="ECO:0007669"/>
    <property type="project" value="InterPro"/>
</dbReference>
<keyword evidence="3 7" id="KW-0238">DNA-binding</keyword>
<dbReference type="PROSITE" id="PS50110">
    <property type="entry name" value="RESPONSE_REGULATORY"/>
    <property type="match status" value="1"/>
</dbReference>
<dbReference type="CDD" id="cd06170">
    <property type="entry name" value="LuxR_C_like"/>
    <property type="match status" value="1"/>
</dbReference>
<reference evidence="7" key="1">
    <citation type="journal article" date="2015" name="Proc. Natl. Acad. Sci. U.S.A.">
        <title>Networks of energetic and metabolic interactions define dynamics in microbial communities.</title>
        <authorList>
            <person name="Embree M."/>
            <person name="Liu J.K."/>
            <person name="Al-Bassam M.M."/>
            <person name="Zengler K."/>
        </authorList>
    </citation>
    <scope>NUCLEOTIDE SEQUENCE</scope>
</reference>
<evidence type="ECO:0000259" key="6">
    <source>
        <dbReference type="PROSITE" id="PS50110"/>
    </source>
</evidence>
<dbReference type="InterPro" id="IPR001789">
    <property type="entry name" value="Sig_transdc_resp-reg_receiver"/>
</dbReference>
<keyword evidence="4" id="KW-0804">Transcription</keyword>
<dbReference type="GO" id="GO:0000160">
    <property type="term" value="P:phosphorelay signal transduction system"/>
    <property type="evidence" value="ECO:0007669"/>
    <property type="project" value="InterPro"/>
</dbReference>
<keyword evidence="2" id="KW-0805">Transcription regulation</keyword>
<dbReference type="Pfam" id="PF00072">
    <property type="entry name" value="Response_reg"/>
    <property type="match status" value="1"/>
</dbReference>
<feature type="domain" description="Response regulatory" evidence="6">
    <location>
        <begin position="3"/>
        <end position="119"/>
    </location>
</feature>
<evidence type="ECO:0000256" key="3">
    <source>
        <dbReference type="ARBA" id="ARBA00023125"/>
    </source>
</evidence>
<dbReference type="PROSITE" id="PS50043">
    <property type="entry name" value="HTH_LUXR_2"/>
    <property type="match status" value="1"/>
</dbReference>
<dbReference type="SMART" id="SM00421">
    <property type="entry name" value="HTH_LUXR"/>
    <property type="match status" value="1"/>
</dbReference>
<gene>
    <name evidence="7" type="ORF">ASZ90_007011</name>
</gene>
<protein>
    <submittedName>
        <fullName evidence="7">Dna-binding response regulator, luxr family</fullName>
    </submittedName>
</protein>
<dbReference type="CDD" id="cd17535">
    <property type="entry name" value="REC_NarL-like"/>
    <property type="match status" value="1"/>
</dbReference>
<evidence type="ECO:0000256" key="2">
    <source>
        <dbReference type="ARBA" id="ARBA00023015"/>
    </source>
</evidence>
<dbReference type="PANTHER" id="PTHR43214:SF41">
    <property type="entry name" value="NITRATE_NITRITE RESPONSE REGULATOR PROTEIN NARP"/>
    <property type="match status" value="1"/>
</dbReference>
<dbReference type="InterPro" id="IPR016032">
    <property type="entry name" value="Sig_transdc_resp-reg_C-effctor"/>
</dbReference>
<dbReference type="GO" id="GO:0003677">
    <property type="term" value="F:DNA binding"/>
    <property type="evidence" value="ECO:0007669"/>
    <property type="project" value="UniProtKB-KW"/>
</dbReference>
<feature type="domain" description="HTH luxR-type" evidence="5">
    <location>
        <begin position="141"/>
        <end position="206"/>
    </location>
</feature>
<dbReference type="AlphaFoldDB" id="A0A0W8FQN4"/>
<dbReference type="EMBL" id="LNQE01000916">
    <property type="protein sequence ID" value="KUG23207.1"/>
    <property type="molecule type" value="Genomic_DNA"/>
</dbReference>
<accession>A0A0W8FQN4</accession>
<dbReference type="Pfam" id="PF00196">
    <property type="entry name" value="GerE"/>
    <property type="match status" value="1"/>
</dbReference>
<evidence type="ECO:0000256" key="4">
    <source>
        <dbReference type="ARBA" id="ARBA00023163"/>
    </source>
</evidence>
<dbReference type="SUPFAM" id="SSF46894">
    <property type="entry name" value="C-terminal effector domain of the bipartite response regulators"/>
    <property type="match status" value="1"/>
</dbReference>
<dbReference type="SMART" id="SM00448">
    <property type="entry name" value="REC"/>
    <property type="match status" value="1"/>
</dbReference>
<comment type="caution">
    <text evidence="7">The sequence shown here is derived from an EMBL/GenBank/DDBJ whole genome shotgun (WGS) entry which is preliminary data.</text>
</comment>
<sequence>MIRIITVDDHAVVRRGLKQIIEEESDMQVVNEAGNGRDAIFVIRQTECDVVILDISLPGISGIEVLHHIRHEYPDLPVLIMSMHEEEQYAFRVLKAGASGYLMKDSIPEELINAIRRIITGGKYISPSFSEALILKRESSGMPLHEKLSDREFQIMCMIARGKALKDIGAVLCISGKTVSTYRARILEKMKMKTNAEIVSYALKHKLIT</sequence>
<evidence type="ECO:0000259" key="5">
    <source>
        <dbReference type="PROSITE" id="PS50043"/>
    </source>
</evidence>
<organism evidence="7">
    <name type="scientific">hydrocarbon metagenome</name>
    <dbReference type="NCBI Taxonomy" id="938273"/>
    <lineage>
        <taxon>unclassified sequences</taxon>
        <taxon>metagenomes</taxon>
        <taxon>ecological metagenomes</taxon>
    </lineage>
</organism>
<proteinExistence type="predicted"/>
<dbReference type="InterPro" id="IPR000792">
    <property type="entry name" value="Tscrpt_reg_LuxR_C"/>
</dbReference>
<dbReference type="InterPro" id="IPR039420">
    <property type="entry name" value="WalR-like"/>
</dbReference>